<evidence type="ECO:0000313" key="12">
    <source>
        <dbReference type="Proteomes" id="UP000655830"/>
    </source>
</evidence>
<evidence type="ECO:0000256" key="7">
    <source>
        <dbReference type="ARBA" id="ARBA00047942"/>
    </source>
</evidence>
<dbReference type="Proteomes" id="UP000655830">
    <property type="component" value="Unassembled WGS sequence"/>
</dbReference>
<keyword evidence="4 11" id="KW-0808">Transferase</keyword>
<keyword evidence="6" id="KW-0680">Restriction system</keyword>
<feature type="domain" description="N6 adenine-specific DNA methyltransferase N-terminal" evidence="10">
    <location>
        <begin position="9"/>
        <end position="140"/>
    </location>
</feature>
<dbReference type="InterPro" id="IPR051537">
    <property type="entry name" value="DNA_Adenine_Mtase"/>
</dbReference>
<dbReference type="GO" id="GO:0032259">
    <property type="term" value="P:methylation"/>
    <property type="evidence" value="ECO:0007669"/>
    <property type="project" value="UniProtKB-KW"/>
</dbReference>
<evidence type="ECO:0000256" key="3">
    <source>
        <dbReference type="ARBA" id="ARBA00022603"/>
    </source>
</evidence>
<keyword evidence="3 11" id="KW-0489">Methyltransferase</keyword>
<feature type="coiled-coil region" evidence="8">
    <location>
        <begin position="465"/>
        <end position="499"/>
    </location>
</feature>
<dbReference type="GO" id="GO:0009007">
    <property type="term" value="F:site-specific DNA-methyltransferase (adenine-specific) activity"/>
    <property type="evidence" value="ECO:0007669"/>
    <property type="project" value="UniProtKB-EC"/>
</dbReference>
<organism evidence="11 12">
    <name type="scientific">Zhenhengia yiwuensis</name>
    <dbReference type="NCBI Taxonomy" id="2763666"/>
    <lineage>
        <taxon>Bacteria</taxon>
        <taxon>Bacillati</taxon>
        <taxon>Bacillota</taxon>
        <taxon>Clostridia</taxon>
        <taxon>Lachnospirales</taxon>
        <taxon>Lachnospiraceae</taxon>
        <taxon>Zhenhengia</taxon>
    </lineage>
</organism>
<dbReference type="PANTHER" id="PTHR42933:SF3">
    <property type="entry name" value="TYPE I RESTRICTION ENZYME MJAVIII METHYLASE SUBUNIT"/>
    <property type="match status" value="1"/>
</dbReference>
<sequence>MVLLTLQELESKLWECADILRGELNAAQYKDYIFGMLFLKRLNDEFDEEKAKHEAEFKEQGLDDETITELLNDASLYETFYVPEAARWAKLKDLSLNIGPALDKAFKALEDEPRNSELIGVLTTTNYNDKERVSDKKLSQMLILFSSMKLANSNLESEDMLGDAYQYLIKKFADDGGAKGGEFYTPTEVVKTMVGILKPVEGDRIYDPTCGSGGMLIQSLEYIKKHGGNHKNISLFGQEINLSTWAICKMNMLFHGAKGADIQKGDTIRTPMHTEGGVLKAFDKVLANPPFSLKNWGAEEAASDAFHRFPYGIPPKSYGDLAFVSHMVTSLNAKGKMATVVPHGVLFRGGAEAKIRTGFLKDDLVEAIIGIPQNVFYGTSIPAAIIVLNKNKPIERKEKVLFIDASNEFSKEKTKNVLREEDIAKIISTFEKYEDIDKYSKVVSISQLEDNEYNLNISRYVDTSEEEEQVNINDVIKEIKQLSEREKNTQQRLNGYLKELGFDII</sequence>
<keyword evidence="5" id="KW-0949">S-adenosyl-L-methionine</keyword>
<evidence type="ECO:0000256" key="5">
    <source>
        <dbReference type="ARBA" id="ARBA00022691"/>
    </source>
</evidence>
<dbReference type="InterPro" id="IPR003356">
    <property type="entry name" value="DNA_methylase_A-5"/>
</dbReference>
<dbReference type="AlphaFoldDB" id="A0A926EH22"/>
<dbReference type="NCBIfam" id="TIGR00497">
    <property type="entry name" value="hsdM"/>
    <property type="match status" value="1"/>
</dbReference>
<feature type="domain" description="DNA methylase adenine-specific" evidence="9">
    <location>
        <begin position="157"/>
        <end position="468"/>
    </location>
</feature>
<accession>A0A926EH22</accession>
<dbReference type="InterPro" id="IPR004546">
    <property type="entry name" value="Restrct_endonuc_T1M"/>
</dbReference>
<dbReference type="GO" id="GO:0003677">
    <property type="term" value="F:DNA binding"/>
    <property type="evidence" value="ECO:0007669"/>
    <property type="project" value="InterPro"/>
</dbReference>
<dbReference type="Gene3D" id="3.40.50.150">
    <property type="entry name" value="Vaccinia Virus protein VP39"/>
    <property type="match status" value="1"/>
</dbReference>
<evidence type="ECO:0000256" key="1">
    <source>
        <dbReference type="ARBA" id="ARBA00006594"/>
    </source>
</evidence>
<dbReference type="EMBL" id="JACRSY010000017">
    <property type="protein sequence ID" value="MBC8580189.1"/>
    <property type="molecule type" value="Genomic_DNA"/>
</dbReference>
<name>A0A926EH22_9FIRM</name>
<keyword evidence="12" id="KW-1185">Reference proteome</keyword>
<dbReference type="Pfam" id="PF12161">
    <property type="entry name" value="HsdM_N"/>
    <property type="match status" value="1"/>
</dbReference>
<evidence type="ECO:0000256" key="6">
    <source>
        <dbReference type="ARBA" id="ARBA00022747"/>
    </source>
</evidence>
<dbReference type="InterPro" id="IPR038333">
    <property type="entry name" value="T1MK-like_N_sf"/>
</dbReference>
<evidence type="ECO:0000259" key="9">
    <source>
        <dbReference type="Pfam" id="PF02384"/>
    </source>
</evidence>
<gene>
    <name evidence="11" type="ORF">H8718_11705</name>
</gene>
<keyword evidence="8" id="KW-0175">Coiled coil</keyword>
<dbReference type="GO" id="GO:0008170">
    <property type="term" value="F:N-methyltransferase activity"/>
    <property type="evidence" value="ECO:0007669"/>
    <property type="project" value="InterPro"/>
</dbReference>
<comment type="similarity">
    <text evidence="1">Belongs to the N(4)/N(6)-methyltransferase family.</text>
</comment>
<dbReference type="InterPro" id="IPR022749">
    <property type="entry name" value="D12N6_MeTrfase_N"/>
</dbReference>
<dbReference type="InterPro" id="IPR029063">
    <property type="entry name" value="SAM-dependent_MTases_sf"/>
</dbReference>
<comment type="caution">
    <text evidence="11">The sequence shown here is derived from an EMBL/GenBank/DDBJ whole genome shotgun (WGS) entry which is preliminary data.</text>
</comment>
<dbReference type="SUPFAM" id="SSF53335">
    <property type="entry name" value="S-adenosyl-L-methionine-dependent methyltransferases"/>
    <property type="match status" value="1"/>
</dbReference>
<dbReference type="RefSeq" id="WP_249333057.1">
    <property type="nucleotide sequence ID" value="NZ_JACRSY010000017.1"/>
</dbReference>
<dbReference type="Gene3D" id="1.20.1260.30">
    <property type="match status" value="1"/>
</dbReference>
<evidence type="ECO:0000259" key="10">
    <source>
        <dbReference type="Pfam" id="PF12161"/>
    </source>
</evidence>
<evidence type="ECO:0000313" key="11">
    <source>
        <dbReference type="EMBL" id="MBC8580189.1"/>
    </source>
</evidence>
<dbReference type="PANTHER" id="PTHR42933">
    <property type="entry name" value="SLR6095 PROTEIN"/>
    <property type="match status" value="1"/>
</dbReference>
<evidence type="ECO:0000256" key="2">
    <source>
        <dbReference type="ARBA" id="ARBA00011900"/>
    </source>
</evidence>
<dbReference type="EC" id="2.1.1.72" evidence="2"/>
<comment type="catalytic activity">
    <reaction evidence="7">
        <text>a 2'-deoxyadenosine in DNA + S-adenosyl-L-methionine = an N(6)-methyl-2'-deoxyadenosine in DNA + S-adenosyl-L-homocysteine + H(+)</text>
        <dbReference type="Rhea" id="RHEA:15197"/>
        <dbReference type="Rhea" id="RHEA-COMP:12418"/>
        <dbReference type="Rhea" id="RHEA-COMP:12419"/>
        <dbReference type="ChEBI" id="CHEBI:15378"/>
        <dbReference type="ChEBI" id="CHEBI:57856"/>
        <dbReference type="ChEBI" id="CHEBI:59789"/>
        <dbReference type="ChEBI" id="CHEBI:90615"/>
        <dbReference type="ChEBI" id="CHEBI:90616"/>
        <dbReference type="EC" id="2.1.1.72"/>
    </reaction>
</comment>
<dbReference type="GO" id="GO:0009307">
    <property type="term" value="P:DNA restriction-modification system"/>
    <property type="evidence" value="ECO:0007669"/>
    <property type="project" value="UniProtKB-KW"/>
</dbReference>
<protein>
    <recommendedName>
        <fullName evidence="2">site-specific DNA-methyltransferase (adenine-specific)</fullName>
        <ecNumber evidence="2">2.1.1.72</ecNumber>
    </recommendedName>
</protein>
<dbReference type="Pfam" id="PF02384">
    <property type="entry name" value="N6_Mtase"/>
    <property type="match status" value="1"/>
</dbReference>
<dbReference type="PRINTS" id="PR00507">
    <property type="entry name" value="N12N6MTFRASE"/>
</dbReference>
<proteinExistence type="inferred from homology"/>
<reference evidence="11" key="1">
    <citation type="submission" date="2020-08" db="EMBL/GenBank/DDBJ databases">
        <title>Genome public.</title>
        <authorList>
            <person name="Liu C."/>
            <person name="Sun Q."/>
        </authorList>
    </citation>
    <scope>NUCLEOTIDE SEQUENCE</scope>
    <source>
        <strain evidence="11">NSJ-12</strain>
    </source>
</reference>
<evidence type="ECO:0000256" key="4">
    <source>
        <dbReference type="ARBA" id="ARBA00022679"/>
    </source>
</evidence>
<evidence type="ECO:0000256" key="8">
    <source>
        <dbReference type="SAM" id="Coils"/>
    </source>
</evidence>